<feature type="compositionally biased region" description="Basic and acidic residues" evidence="1">
    <location>
        <begin position="1"/>
        <end position="14"/>
    </location>
</feature>
<feature type="compositionally biased region" description="Basic and acidic residues" evidence="1">
    <location>
        <begin position="91"/>
        <end position="111"/>
    </location>
</feature>
<reference evidence="3" key="1">
    <citation type="journal article" date="2019" name="Int. J. Syst. Evol. Microbiol.">
        <title>The Global Catalogue of Microorganisms (GCM) 10K type strain sequencing project: providing services to taxonomists for standard genome sequencing and annotation.</title>
        <authorList>
            <consortium name="The Broad Institute Genomics Platform"/>
            <consortium name="The Broad Institute Genome Sequencing Center for Infectious Disease"/>
            <person name="Wu L."/>
            <person name="Ma J."/>
        </authorList>
    </citation>
    <scope>NUCLEOTIDE SEQUENCE [LARGE SCALE GENOMIC DNA]</scope>
    <source>
        <strain evidence="3">JCM 18409</strain>
    </source>
</reference>
<feature type="compositionally biased region" description="Basic and acidic residues" evidence="1">
    <location>
        <begin position="173"/>
        <end position="182"/>
    </location>
</feature>
<dbReference type="RefSeq" id="WP_345642870.1">
    <property type="nucleotide sequence ID" value="NZ_BAABKB010000002.1"/>
</dbReference>
<keyword evidence="3" id="KW-1185">Reference proteome</keyword>
<evidence type="ECO:0000313" key="3">
    <source>
        <dbReference type="Proteomes" id="UP001501759"/>
    </source>
</evidence>
<feature type="compositionally biased region" description="Basic and acidic residues" evidence="1">
    <location>
        <begin position="61"/>
        <end position="70"/>
    </location>
</feature>
<evidence type="ECO:0000256" key="1">
    <source>
        <dbReference type="SAM" id="MobiDB-lite"/>
    </source>
</evidence>
<evidence type="ECO:0000313" key="2">
    <source>
        <dbReference type="EMBL" id="GAA5000164.1"/>
    </source>
</evidence>
<feature type="compositionally biased region" description="Low complexity" evidence="1">
    <location>
        <begin position="25"/>
        <end position="44"/>
    </location>
</feature>
<proteinExistence type="predicted"/>
<accession>A0ABP9ILR3</accession>
<feature type="compositionally biased region" description="Low complexity" evidence="1">
    <location>
        <begin position="153"/>
        <end position="163"/>
    </location>
</feature>
<gene>
    <name evidence="2" type="ORF">GCM10023335_13960</name>
</gene>
<feature type="compositionally biased region" description="Basic and acidic residues" evidence="1">
    <location>
        <begin position="140"/>
        <end position="152"/>
    </location>
</feature>
<comment type="caution">
    <text evidence="2">The sequence shown here is derived from an EMBL/GenBank/DDBJ whole genome shotgun (WGS) entry which is preliminary data.</text>
</comment>
<feature type="region of interest" description="Disordered" evidence="1">
    <location>
        <begin position="1"/>
        <end position="193"/>
    </location>
</feature>
<dbReference type="EMBL" id="BAABKB010000002">
    <property type="protein sequence ID" value="GAA5000164.1"/>
    <property type="molecule type" value="Genomic_DNA"/>
</dbReference>
<name>A0ABP9ILR3_9ACTN</name>
<protein>
    <submittedName>
        <fullName evidence="2">Uncharacterized protein</fullName>
    </submittedName>
</protein>
<dbReference type="Proteomes" id="UP001501759">
    <property type="component" value="Unassembled WGS sequence"/>
</dbReference>
<organism evidence="2 3">
    <name type="scientific">Streptomyces siamensis</name>
    <dbReference type="NCBI Taxonomy" id="1274986"/>
    <lineage>
        <taxon>Bacteria</taxon>
        <taxon>Bacillati</taxon>
        <taxon>Actinomycetota</taxon>
        <taxon>Actinomycetes</taxon>
        <taxon>Kitasatosporales</taxon>
        <taxon>Streptomycetaceae</taxon>
        <taxon>Streptomyces</taxon>
    </lineage>
</organism>
<sequence length="281" mass="28943">MNDKAPDQGPERTPSRTTGRGPVDPAFRAAAEEAAAARAGEPEGSVTAPREGVRATGGEGRAVREERPGRTDAAGTSREGDGPAAVGRTGADGRGRGDDVRTRADEDRAGGRADVPARGGDGLGRDGTGKSGARTAGAERVGRGEGLGDRARTATGATGATGAAEGGTGSGRADGHGGDRPAQDAGRPDTPLLAKDESDTFALRLRHALGGFVDGPRDSVEEADHVLEELAGTFTEAVTRRRRSLRTVLQQGEGKEAGADTEQLRLALRDYREITERLLHL</sequence>